<dbReference type="AlphaFoldDB" id="A0A5C6B0N5"/>
<keyword evidence="2 6" id="KW-0812">Transmembrane</keyword>
<evidence type="ECO:0000313" key="8">
    <source>
        <dbReference type="EMBL" id="TWU05131.1"/>
    </source>
</evidence>
<evidence type="ECO:0000256" key="2">
    <source>
        <dbReference type="ARBA" id="ARBA00022692"/>
    </source>
</evidence>
<name>A0A5C6B0N5_9PLAN</name>
<feature type="domain" description="CzcB-like barrel-sandwich hybrid" evidence="7">
    <location>
        <begin position="117"/>
        <end position="328"/>
    </location>
</feature>
<evidence type="ECO:0000256" key="6">
    <source>
        <dbReference type="SAM" id="Phobius"/>
    </source>
</evidence>
<keyword evidence="9" id="KW-1185">Reference proteome</keyword>
<dbReference type="GO" id="GO:0016020">
    <property type="term" value="C:membrane"/>
    <property type="evidence" value="ECO:0007669"/>
    <property type="project" value="UniProtKB-SubCell"/>
</dbReference>
<keyword evidence="4 6" id="KW-0472">Membrane</keyword>
<dbReference type="PANTHER" id="PTHR30386:SF26">
    <property type="entry name" value="TRANSPORT PROTEIN COMB"/>
    <property type="match status" value="1"/>
</dbReference>
<dbReference type="Pfam" id="PF25973">
    <property type="entry name" value="BSH_CzcB"/>
    <property type="match status" value="1"/>
</dbReference>
<dbReference type="RefSeq" id="WP_197532896.1">
    <property type="nucleotide sequence ID" value="NZ_SJPP01000004.1"/>
</dbReference>
<organism evidence="8 9">
    <name type="scientific">Symmachiella macrocystis</name>
    <dbReference type="NCBI Taxonomy" id="2527985"/>
    <lineage>
        <taxon>Bacteria</taxon>
        <taxon>Pseudomonadati</taxon>
        <taxon>Planctomycetota</taxon>
        <taxon>Planctomycetia</taxon>
        <taxon>Planctomycetales</taxon>
        <taxon>Planctomycetaceae</taxon>
        <taxon>Symmachiella</taxon>
    </lineage>
</organism>
<protein>
    <submittedName>
        <fullName evidence="8">Multidrug resistance protein MdtN</fullName>
    </submittedName>
</protein>
<evidence type="ECO:0000256" key="1">
    <source>
        <dbReference type="ARBA" id="ARBA00004167"/>
    </source>
</evidence>
<sequence length="434" mass="49143">MIQKPDIDQVLEEMELYTEMRRRQKLGENEDSAAAPPNPPDSAPQFRGYQYTGTAIPKQTAENSPQPQADAHPTPVRPRGRLLTGLLLLGMIGFGSWQVWSTFFRFSAYGIVDSHRVQVSAPIQGTVQSVHARLGETLRQGQLILTINNVELEHQLEQTRDELGIEQARLSAETAKMNWQMRNQQLENDEAIADYYEAWARLESEVADQKAMEKRLARAEGLHKSGVLTSDQYEELFYERQGADEKIKKRRDALQAWRTRAEGAVKAGMSTDHIDPILARIDSLQAQSTRIEELIRQCEVRSPVNGRLTKWDLRTGEFAKQGDALFSIVEEESEYVKLFLPQAARDRFAIGDTVNIEIRPHTETIACVVERVADEFSRAPAQIETFYAPHEQLIAIELRPVHTVFEAIGVRSGAQVRLPKSSIALKDISELKSW</sequence>
<evidence type="ECO:0000256" key="3">
    <source>
        <dbReference type="ARBA" id="ARBA00022989"/>
    </source>
</evidence>
<evidence type="ECO:0000313" key="9">
    <source>
        <dbReference type="Proteomes" id="UP000320735"/>
    </source>
</evidence>
<accession>A0A5C6B0N5</accession>
<feature type="region of interest" description="Disordered" evidence="5">
    <location>
        <begin position="18"/>
        <end position="50"/>
    </location>
</feature>
<comment type="subcellular location">
    <subcellularLocation>
        <location evidence="1">Membrane</location>
        <topology evidence="1">Single-pass membrane protein</topology>
    </subcellularLocation>
</comment>
<dbReference type="Gene3D" id="1.10.287.470">
    <property type="entry name" value="Helix hairpin bin"/>
    <property type="match status" value="1"/>
</dbReference>
<feature type="region of interest" description="Disordered" evidence="5">
    <location>
        <begin position="58"/>
        <end position="77"/>
    </location>
</feature>
<dbReference type="Gene3D" id="2.40.50.100">
    <property type="match status" value="2"/>
</dbReference>
<feature type="compositionally biased region" description="Basic and acidic residues" evidence="5">
    <location>
        <begin position="18"/>
        <end position="28"/>
    </location>
</feature>
<comment type="caution">
    <text evidence="8">The sequence shown here is derived from an EMBL/GenBank/DDBJ whole genome shotgun (WGS) entry which is preliminary data.</text>
</comment>
<dbReference type="SUPFAM" id="SSF111369">
    <property type="entry name" value="HlyD-like secretion proteins"/>
    <property type="match status" value="1"/>
</dbReference>
<gene>
    <name evidence="8" type="ORF">CA54_58190</name>
</gene>
<evidence type="ECO:0000259" key="7">
    <source>
        <dbReference type="Pfam" id="PF25973"/>
    </source>
</evidence>
<evidence type="ECO:0000256" key="4">
    <source>
        <dbReference type="ARBA" id="ARBA00023136"/>
    </source>
</evidence>
<keyword evidence="3 6" id="KW-1133">Transmembrane helix</keyword>
<dbReference type="Gene3D" id="2.40.30.170">
    <property type="match status" value="1"/>
</dbReference>
<evidence type="ECO:0000256" key="5">
    <source>
        <dbReference type="SAM" id="MobiDB-lite"/>
    </source>
</evidence>
<dbReference type="PANTHER" id="PTHR30386">
    <property type="entry name" value="MEMBRANE FUSION SUBUNIT OF EMRAB-TOLC MULTIDRUG EFFLUX PUMP"/>
    <property type="match status" value="1"/>
</dbReference>
<dbReference type="InterPro" id="IPR058647">
    <property type="entry name" value="BSH_CzcB-like"/>
</dbReference>
<dbReference type="InterPro" id="IPR050739">
    <property type="entry name" value="MFP"/>
</dbReference>
<feature type="transmembrane region" description="Helical" evidence="6">
    <location>
        <begin position="82"/>
        <end position="100"/>
    </location>
</feature>
<dbReference type="EMBL" id="SJPP01000004">
    <property type="protein sequence ID" value="TWU05131.1"/>
    <property type="molecule type" value="Genomic_DNA"/>
</dbReference>
<reference evidence="8 9" key="1">
    <citation type="submission" date="2019-02" db="EMBL/GenBank/DDBJ databases">
        <title>Deep-cultivation of Planctomycetes and their phenomic and genomic characterization uncovers novel biology.</title>
        <authorList>
            <person name="Wiegand S."/>
            <person name="Jogler M."/>
            <person name="Boedeker C."/>
            <person name="Pinto D."/>
            <person name="Vollmers J."/>
            <person name="Rivas-Marin E."/>
            <person name="Kohn T."/>
            <person name="Peeters S.H."/>
            <person name="Heuer A."/>
            <person name="Rast P."/>
            <person name="Oberbeckmann S."/>
            <person name="Bunk B."/>
            <person name="Jeske O."/>
            <person name="Meyerdierks A."/>
            <person name="Storesund J.E."/>
            <person name="Kallscheuer N."/>
            <person name="Luecker S."/>
            <person name="Lage O.M."/>
            <person name="Pohl T."/>
            <person name="Merkel B.J."/>
            <person name="Hornburger P."/>
            <person name="Mueller R.-W."/>
            <person name="Bruemmer F."/>
            <person name="Labrenz M."/>
            <person name="Spormann A.M."/>
            <person name="Op Den Camp H."/>
            <person name="Overmann J."/>
            <person name="Amann R."/>
            <person name="Jetten M.S.M."/>
            <person name="Mascher T."/>
            <person name="Medema M.H."/>
            <person name="Devos D.P."/>
            <person name="Kaster A.-K."/>
            <person name="Ovreas L."/>
            <person name="Rohde M."/>
            <person name="Galperin M.Y."/>
            <person name="Jogler C."/>
        </authorList>
    </citation>
    <scope>NUCLEOTIDE SEQUENCE [LARGE SCALE GENOMIC DNA]</scope>
    <source>
        <strain evidence="8 9">CA54</strain>
    </source>
</reference>
<dbReference type="Proteomes" id="UP000320735">
    <property type="component" value="Unassembled WGS sequence"/>
</dbReference>
<proteinExistence type="predicted"/>